<feature type="region of interest" description="Disordered" evidence="1">
    <location>
        <begin position="52"/>
        <end position="90"/>
    </location>
</feature>
<feature type="non-terminal residue" evidence="2">
    <location>
        <position position="1"/>
    </location>
</feature>
<feature type="compositionally biased region" description="Polar residues" evidence="1">
    <location>
        <begin position="75"/>
        <end position="90"/>
    </location>
</feature>
<name>A0A816GGH0_9BILA</name>
<feature type="non-terminal residue" evidence="2">
    <location>
        <position position="90"/>
    </location>
</feature>
<feature type="compositionally biased region" description="Basic and acidic residues" evidence="1">
    <location>
        <begin position="57"/>
        <end position="74"/>
    </location>
</feature>
<evidence type="ECO:0000313" key="2">
    <source>
        <dbReference type="EMBL" id="CAF1674753.1"/>
    </source>
</evidence>
<dbReference type="EMBL" id="CAJOBC010145449">
    <property type="protein sequence ID" value="CAF4659042.1"/>
    <property type="molecule type" value="Genomic_DNA"/>
</dbReference>
<reference evidence="2" key="1">
    <citation type="submission" date="2021-02" db="EMBL/GenBank/DDBJ databases">
        <authorList>
            <person name="Nowell W R."/>
        </authorList>
    </citation>
    <scope>NUCLEOTIDE SEQUENCE</scope>
</reference>
<protein>
    <submittedName>
        <fullName evidence="2">Uncharacterized protein</fullName>
    </submittedName>
</protein>
<dbReference type="Proteomes" id="UP000663829">
    <property type="component" value="Unassembled WGS sequence"/>
</dbReference>
<evidence type="ECO:0000313" key="3">
    <source>
        <dbReference type="EMBL" id="CAF4659042.1"/>
    </source>
</evidence>
<dbReference type="EMBL" id="CAJNOQ010062902">
    <property type="protein sequence ID" value="CAF1674753.1"/>
    <property type="molecule type" value="Genomic_DNA"/>
</dbReference>
<proteinExistence type="predicted"/>
<dbReference type="Proteomes" id="UP000681722">
    <property type="component" value="Unassembled WGS sequence"/>
</dbReference>
<dbReference type="AlphaFoldDB" id="A0A816GGH0"/>
<sequence>MGRQRNHLLPSRTTLYRDRKNNLDPVITKAFKDLKQVRKEIRTTTTTKYYSQSEAYHPMDVHNETEFRIEHEPDSQSQEAGSNSMETDDA</sequence>
<evidence type="ECO:0000313" key="4">
    <source>
        <dbReference type="Proteomes" id="UP000663829"/>
    </source>
</evidence>
<evidence type="ECO:0000256" key="1">
    <source>
        <dbReference type="SAM" id="MobiDB-lite"/>
    </source>
</evidence>
<keyword evidence="4" id="KW-1185">Reference proteome</keyword>
<accession>A0A816GGH0</accession>
<organism evidence="2 4">
    <name type="scientific">Didymodactylos carnosus</name>
    <dbReference type="NCBI Taxonomy" id="1234261"/>
    <lineage>
        <taxon>Eukaryota</taxon>
        <taxon>Metazoa</taxon>
        <taxon>Spiralia</taxon>
        <taxon>Gnathifera</taxon>
        <taxon>Rotifera</taxon>
        <taxon>Eurotatoria</taxon>
        <taxon>Bdelloidea</taxon>
        <taxon>Philodinida</taxon>
        <taxon>Philodinidae</taxon>
        <taxon>Didymodactylos</taxon>
    </lineage>
</organism>
<gene>
    <name evidence="2" type="ORF">GPM918_LOCUS46430</name>
    <name evidence="3" type="ORF">SRO942_LOCUS50592</name>
</gene>
<comment type="caution">
    <text evidence="2">The sequence shown here is derived from an EMBL/GenBank/DDBJ whole genome shotgun (WGS) entry which is preliminary data.</text>
</comment>